<protein>
    <recommendedName>
        <fullName evidence="6">U2A'/phosphoprotein 32 family A C-terminal domain-containing protein</fullName>
    </recommendedName>
</protein>
<dbReference type="Gene3D" id="3.80.10.10">
    <property type="entry name" value="Ribonuclease Inhibitor"/>
    <property type="match status" value="1"/>
</dbReference>
<feature type="region of interest" description="Disordered" evidence="3">
    <location>
        <begin position="88"/>
        <end position="109"/>
    </location>
</feature>
<gene>
    <name evidence="4" type="ORF">A6R68_18058</name>
</gene>
<dbReference type="PANTHER" id="PTHR15454:SF56">
    <property type="entry name" value="PROTEIN PHOSPHATASE 1 REGULATORY SUBUNIT 7-RELATED"/>
    <property type="match status" value="1"/>
</dbReference>
<keyword evidence="2" id="KW-0677">Repeat</keyword>
<accession>A0A1A6HMP5</accession>
<dbReference type="OrthoDB" id="1939344at2759"/>
<evidence type="ECO:0000313" key="4">
    <source>
        <dbReference type="EMBL" id="OBS79546.1"/>
    </source>
</evidence>
<name>A0A1A6HMP5_NEOLE</name>
<evidence type="ECO:0000256" key="1">
    <source>
        <dbReference type="ARBA" id="ARBA00022614"/>
    </source>
</evidence>
<dbReference type="PANTHER" id="PTHR15454">
    <property type="entry name" value="NISCHARIN RELATED"/>
    <property type="match status" value="1"/>
</dbReference>
<keyword evidence="5" id="KW-1185">Reference proteome</keyword>
<keyword evidence="1" id="KW-0433">Leucine-rich repeat</keyword>
<dbReference type="Proteomes" id="UP000092124">
    <property type="component" value="Unassembled WGS sequence"/>
</dbReference>
<dbReference type="SUPFAM" id="SSF52075">
    <property type="entry name" value="Outer arm dynein light chain 1"/>
    <property type="match status" value="1"/>
</dbReference>
<evidence type="ECO:0000313" key="5">
    <source>
        <dbReference type="Proteomes" id="UP000092124"/>
    </source>
</evidence>
<proteinExistence type="predicted"/>
<evidence type="ECO:0008006" key="6">
    <source>
        <dbReference type="Google" id="ProtNLM"/>
    </source>
</evidence>
<dbReference type="AlphaFoldDB" id="A0A1A6HMP5"/>
<dbReference type="InterPro" id="IPR032675">
    <property type="entry name" value="LRR_dom_sf"/>
</dbReference>
<dbReference type="GO" id="GO:0005737">
    <property type="term" value="C:cytoplasm"/>
    <property type="evidence" value="ECO:0007669"/>
    <property type="project" value="TreeGrafter"/>
</dbReference>
<dbReference type="PROSITE" id="PS51450">
    <property type="entry name" value="LRR"/>
    <property type="match status" value="2"/>
</dbReference>
<dbReference type="Pfam" id="PF13855">
    <property type="entry name" value="LRR_8"/>
    <property type="match status" value="1"/>
</dbReference>
<comment type="caution">
    <text evidence="4">The sequence shown here is derived from an EMBL/GenBank/DDBJ whole genome shotgun (WGS) entry which is preliminary data.</text>
</comment>
<evidence type="ECO:0000256" key="3">
    <source>
        <dbReference type="SAM" id="MobiDB-lite"/>
    </source>
</evidence>
<evidence type="ECO:0000256" key="2">
    <source>
        <dbReference type="ARBA" id="ARBA00022737"/>
    </source>
</evidence>
<dbReference type="STRING" id="56216.A0A1A6HMP5"/>
<organism evidence="4 5">
    <name type="scientific">Neotoma lepida</name>
    <name type="common">Desert woodrat</name>
    <dbReference type="NCBI Taxonomy" id="56216"/>
    <lineage>
        <taxon>Eukaryota</taxon>
        <taxon>Metazoa</taxon>
        <taxon>Chordata</taxon>
        <taxon>Craniata</taxon>
        <taxon>Vertebrata</taxon>
        <taxon>Euteleostomi</taxon>
        <taxon>Mammalia</taxon>
        <taxon>Eutheria</taxon>
        <taxon>Euarchontoglires</taxon>
        <taxon>Glires</taxon>
        <taxon>Rodentia</taxon>
        <taxon>Myomorpha</taxon>
        <taxon>Muroidea</taxon>
        <taxon>Cricetidae</taxon>
        <taxon>Neotominae</taxon>
        <taxon>Neotoma</taxon>
    </lineage>
</organism>
<dbReference type="SMART" id="SM00365">
    <property type="entry name" value="LRR_SD22"/>
    <property type="match status" value="3"/>
</dbReference>
<feature type="compositionally biased region" description="Basic and acidic residues" evidence="3">
    <location>
        <begin position="88"/>
        <end position="99"/>
    </location>
</feature>
<sequence>MIPGKYRSVSGRAANNITKIENVNHLCDLRVLNLARNLLSHVDNLNGLDSLTELNLRHNQITFVRDVDNLPCLQRLFLSFNNISREEKETVESTEESERPPNLISLRHV</sequence>
<feature type="non-terminal residue" evidence="4">
    <location>
        <position position="109"/>
    </location>
</feature>
<dbReference type="InterPro" id="IPR001611">
    <property type="entry name" value="Leu-rich_rpt"/>
</dbReference>
<dbReference type="EMBL" id="LZPO01019709">
    <property type="protein sequence ID" value="OBS79546.1"/>
    <property type="molecule type" value="Genomic_DNA"/>
</dbReference>
<reference evidence="4 5" key="1">
    <citation type="submission" date="2016-06" db="EMBL/GenBank/DDBJ databases">
        <title>The Draft Genome Sequence and Annotation of the Desert Woodrat Neotoma lepida.</title>
        <authorList>
            <person name="Campbell M."/>
            <person name="Oakeson K.F."/>
            <person name="Yandell M."/>
            <person name="Halpert J.R."/>
            <person name="Dearing D."/>
        </authorList>
    </citation>
    <scope>NUCLEOTIDE SEQUENCE [LARGE SCALE GENOMIC DNA]</scope>
    <source>
        <strain evidence="4">417</strain>
        <tissue evidence="4">Liver</tissue>
    </source>
</reference>